<dbReference type="PANTHER" id="PTHR12526">
    <property type="entry name" value="GLYCOSYLTRANSFERASE"/>
    <property type="match status" value="1"/>
</dbReference>
<evidence type="ECO:0008006" key="3">
    <source>
        <dbReference type="Google" id="ProtNLM"/>
    </source>
</evidence>
<accession>A0A1G2FYT8</accession>
<evidence type="ECO:0000313" key="2">
    <source>
        <dbReference type="Proteomes" id="UP000177480"/>
    </source>
</evidence>
<dbReference type="Proteomes" id="UP000177480">
    <property type="component" value="Unassembled WGS sequence"/>
</dbReference>
<proteinExistence type="predicted"/>
<dbReference type="CDD" id="cd03801">
    <property type="entry name" value="GT4_PimA-like"/>
    <property type="match status" value="1"/>
</dbReference>
<dbReference type="SUPFAM" id="SSF53756">
    <property type="entry name" value="UDP-Glycosyltransferase/glycogen phosphorylase"/>
    <property type="match status" value="1"/>
</dbReference>
<dbReference type="EMBL" id="MHNK01000019">
    <property type="protein sequence ID" value="OGZ43235.1"/>
    <property type="molecule type" value="Genomic_DNA"/>
</dbReference>
<dbReference type="PANTHER" id="PTHR12526:SF630">
    <property type="entry name" value="GLYCOSYLTRANSFERASE"/>
    <property type="match status" value="1"/>
</dbReference>
<dbReference type="STRING" id="1802114.A2719_00910"/>
<reference evidence="1 2" key="1">
    <citation type="journal article" date="2016" name="Nat. Commun.">
        <title>Thousands of microbial genomes shed light on interconnected biogeochemical processes in an aquifer system.</title>
        <authorList>
            <person name="Anantharaman K."/>
            <person name="Brown C.T."/>
            <person name="Hug L.A."/>
            <person name="Sharon I."/>
            <person name="Castelle C.J."/>
            <person name="Probst A.J."/>
            <person name="Thomas B.C."/>
            <person name="Singh A."/>
            <person name="Wilkins M.J."/>
            <person name="Karaoz U."/>
            <person name="Brodie E.L."/>
            <person name="Williams K.H."/>
            <person name="Hubbard S.S."/>
            <person name="Banfield J.F."/>
        </authorList>
    </citation>
    <scope>NUCLEOTIDE SEQUENCE [LARGE SCALE GENOMIC DNA]</scope>
</reference>
<organism evidence="1 2">
    <name type="scientific">Candidatus Ryanbacteria bacterium RIFCSPHIGHO2_01_FULL_45_22</name>
    <dbReference type="NCBI Taxonomy" id="1802114"/>
    <lineage>
        <taxon>Bacteria</taxon>
        <taxon>Candidatus Ryaniibacteriota</taxon>
    </lineage>
</organism>
<protein>
    <recommendedName>
        <fullName evidence="3">Glycosyl transferase family 1 domain-containing protein</fullName>
    </recommendedName>
</protein>
<sequence length="352" mass="40347">MNIVFFTKGDRMVGSSRQRVWLLAEKLKEQYGWNYEVVHSIQHRFFSLTSSRFRILVQIISKIRNTKYELLFIHKSLFPWDVVFLILAGGFFGKKRLIYDLDDAEWEHSYLKTLLLVKSAHKVFCGSHPILEWAQRHTPRAVLIPTVVDADLYKSFSVPHGEHAVATIGWVGVGRGHFLDGHFAMIKPALDELSKKKYRFRFVILGAQNYQPLKDYFKGVSYEVVFVDDLDWADSTAVPHAIQQYQFDIGVMPTSDTAFNRAKCAFKAIEYMACGVPTVASRVGEAAYLIEDGVNGFLADTTEEWVFALSTLFTDTHLRSRMGDFAKQTIHERYSYTSMVPKIVRSVESLSM</sequence>
<comment type="caution">
    <text evidence="1">The sequence shown here is derived from an EMBL/GenBank/DDBJ whole genome shotgun (WGS) entry which is preliminary data.</text>
</comment>
<dbReference type="Pfam" id="PF13692">
    <property type="entry name" value="Glyco_trans_1_4"/>
    <property type="match status" value="1"/>
</dbReference>
<dbReference type="AlphaFoldDB" id="A0A1G2FYT8"/>
<gene>
    <name evidence="1" type="ORF">A2719_00910</name>
</gene>
<dbReference type="Gene3D" id="3.40.50.2000">
    <property type="entry name" value="Glycogen Phosphorylase B"/>
    <property type="match status" value="2"/>
</dbReference>
<evidence type="ECO:0000313" key="1">
    <source>
        <dbReference type="EMBL" id="OGZ43235.1"/>
    </source>
</evidence>
<name>A0A1G2FYT8_9BACT</name>